<organism evidence="1 2">
    <name type="scientific">Asaia bogorensis</name>
    <dbReference type="NCBI Taxonomy" id="91915"/>
    <lineage>
        <taxon>Bacteria</taxon>
        <taxon>Pseudomonadati</taxon>
        <taxon>Pseudomonadota</taxon>
        <taxon>Alphaproteobacteria</taxon>
        <taxon>Acetobacterales</taxon>
        <taxon>Acetobacteraceae</taxon>
        <taxon>Asaia</taxon>
    </lineage>
</organism>
<gene>
    <name evidence="1" type="ORF">ASAP_1776</name>
</gene>
<dbReference type="Proteomes" id="UP000027583">
    <property type="component" value="Unassembled WGS sequence"/>
</dbReference>
<reference evidence="1 2" key="1">
    <citation type="journal article" date="2014" name="Genome Biol. Evol.">
        <title>Acetic acid bacteria genomes reveal functional traits for adaptation to life in insect guts.</title>
        <authorList>
            <person name="Chouaia B."/>
            <person name="Gaiarsa S."/>
            <person name="Crotti E."/>
            <person name="Comandatore F."/>
            <person name="Degli Esposti M."/>
            <person name="Ricci I."/>
            <person name="Alma A."/>
            <person name="Favia G."/>
            <person name="Bandi C."/>
            <person name="Daffonchio D."/>
        </authorList>
    </citation>
    <scope>NUCLEOTIDE SEQUENCE [LARGE SCALE GENOMIC DNA]</scope>
    <source>
        <strain evidence="1 2">SF2.1</strain>
    </source>
</reference>
<sequence>MAFCCELRAYLVQFTLDFGPLTTAEVKAGQFGAQHLDLVV</sequence>
<reference evidence="1 2" key="2">
    <citation type="journal article" date="2014" name="PLoS ONE">
        <title>Evolution of mitochondria reconstructed from the energy metabolism of living bacteria.</title>
        <authorList>
            <person name="Degli Esposti M."/>
            <person name="Chouaia B."/>
            <person name="Comandatore F."/>
            <person name="Crotti E."/>
            <person name="Sassera D."/>
            <person name="Lievens P.M."/>
            <person name="Daffonchio D."/>
            <person name="Bandi C."/>
        </authorList>
    </citation>
    <scope>NUCLEOTIDE SEQUENCE [LARGE SCALE GENOMIC DNA]</scope>
    <source>
        <strain evidence="1 2">SF2.1</strain>
    </source>
</reference>
<comment type="caution">
    <text evidence="1">The sequence shown here is derived from an EMBL/GenBank/DDBJ whole genome shotgun (WGS) entry which is preliminary data.</text>
</comment>
<proteinExistence type="predicted"/>
<name>A0A060QKD1_9PROT</name>
<accession>A0A060QKD1</accession>
<protein>
    <submittedName>
        <fullName evidence="1">Uncharacterized protein</fullName>
    </submittedName>
</protein>
<evidence type="ECO:0000313" key="2">
    <source>
        <dbReference type="Proteomes" id="UP000027583"/>
    </source>
</evidence>
<dbReference type="AlphaFoldDB" id="A0A060QKD1"/>
<evidence type="ECO:0000313" key="1">
    <source>
        <dbReference type="EMBL" id="CDG39821.1"/>
    </source>
</evidence>
<dbReference type="EMBL" id="CBLX010000012">
    <property type="protein sequence ID" value="CDG39821.1"/>
    <property type="molecule type" value="Genomic_DNA"/>
</dbReference>